<dbReference type="Gene3D" id="3.30.420.10">
    <property type="entry name" value="Ribonuclease H-like superfamily/Ribonuclease H"/>
    <property type="match status" value="1"/>
</dbReference>
<accession>A0A066W368</accession>
<dbReference type="EMBL" id="JMSN01000026">
    <property type="protein sequence ID" value="KDN48176.1"/>
    <property type="molecule type" value="Genomic_DNA"/>
</dbReference>
<evidence type="ECO:0000313" key="6">
    <source>
        <dbReference type="EMBL" id="KDN48176.1"/>
    </source>
</evidence>
<dbReference type="RefSeq" id="XP_013244024.1">
    <property type="nucleotide sequence ID" value="XM_013388570.1"/>
</dbReference>
<dbReference type="GO" id="GO:0000175">
    <property type="term" value="F:3'-5'-RNA exonuclease activity"/>
    <property type="evidence" value="ECO:0007669"/>
    <property type="project" value="InterPro"/>
</dbReference>
<dbReference type="InterPro" id="IPR012337">
    <property type="entry name" value="RNaseH-like_sf"/>
</dbReference>
<dbReference type="OrthoDB" id="270189at2759"/>
<dbReference type="Proteomes" id="UP000027361">
    <property type="component" value="Unassembled WGS sequence"/>
</dbReference>
<dbReference type="NCBIfam" id="NF003765">
    <property type="entry name" value="PRK05359.1"/>
    <property type="match status" value="1"/>
</dbReference>
<evidence type="ECO:0000256" key="1">
    <source>
        <dbReference type="ARBA" id="ARBA00009921"/>
    </source>
</evidence>
<proteinExistence type="inferred from homology"/>
<evidence type="ECO:0000313" key="7">
    <source>
        <dbReference type="Proteomes" id="UP000027361"/>
    </source>
</evidence>
<sequence length="199" mass="22726">MTISHYPPKKPQRILGAADQPLVWIDCEMTGLDLRSDRLLEVAVIVTDGDLNTVDEGVSYVIRTQPEVLDRMNPWCVGQHEKSGLTAECKDPAKSLPLDDVRKAIYAYITSRVDTKGIAHLAGNSVHMDKCFLRNEIPELIDYLHYRIVDVSTIKELVKRWHGREWKQGKGLHRALDDIRGSIDELRWYRSNFFANASP</sequence>
<evidence type="ECO:0000256" key="4">
    <source>
        <dbReference type="ARBA" id="ARBA00022839"/>
    </source>
</evidence>
<evidence type="ECO:0000259" key="5">
    <source>
        <dbReference type="SMART" id="SM00479"/>
    </source>
</evidence>
<comment type="caution">
    <text evidence="6">The sequence shown here is derived from an EMBL/GenBank/DDBJ whole genome shotgun (WGS) entry which is preliminary data.</text>
</comment>
<keyword evidence="3" id="KW-0378">Hydrolase</keyword>
<feature type="domain" description="Exonuclease" evidence="5">
    <location>
        <begin position="21"/>
        <end position="195"/>
    </location>
</feature>
<dbReference type="InterPro" id="IPR036397">
    <property type="entry name" value="RNaseH_sf"/>
</dbReference>
<dbReference type="GeneID" id="25264201"/>
<dbReference type="SUPFAM" id="SSF53098">
    <property type="entry name" value="Ribonuclease H-like"/>
    <property type="match status" value="1"/>
</dbReference>
<dbReference type="AlphaFoldDB" id="A0A066W368"/>
<comment type="similarity">
    <text evidence="1">Belongs to the oligoribonuclease family.</text>
</comment>
<dbReference type="GO" id="GO:0005739">
    <property type="term" value="C:mitochondrion"/>
    <property type="evidence" value="ECO:0007669"/>
    <property type="project" value="TreeGrafter"/>
</dbReference>
<dbReference type="InterPro" id="IPR022894">
    <property type="entry name" value="Oligoribonuclease"/>
</dbReference>
<dbReference type="Pfam" id="PF00929">
    <property type="entry name" value="RNase_T"/>
    <property type="match status" value="1"/>
</dbReference>
<dbReference type="PANTHER" id="PTHR11046">
    <property type="entry name" value="OLIGORIBONUCLEASE, MITOCHONDRIAL"/>
    <property type="match status" value="1"/>
</dbReference>
<evidence type="ECO:0000256" key="2">
    <source>
        <dbReference type="ARBA" id="ARBA00022722"/>
    </source>
</evidence>
<dbReference type="FunFam" id="3.30.420.10:FF:000003">
    <property type="entry name" value="Oligoribonuclease"/>
    <property type="match status" value="1"/>
</dbReference>
<dbReference type="OMA" id="AFFHYRN"/>
<gene>
    <name evidence="6" type="ORF">K437DRAFT_255596</name>
</gene>
<dbReference type="InParanoid" id="A0A066W368"/>
<name>A0A066W368_TILAU</name>
<dbReference type="CDD" id="cd06135">
    <property type="entry name" value="Orn"/>
    <property type="match status" value="1"/>
</dbReference>
<keyword evidence="2" id="KW-0540">Nuclease</keyword>
<reference evidence="6 7" key="1">
    <citation type="submission" date="2014-05" db="EMBL/GenBank/DDBJ databases">
        <title>Draft genome sequence of a rare smut relative, Tilletiaria anomala UBC 951.</title>
        <authorList>
            <consortium name="DOE Joint Genome Institute"/>
            <person name="Toome M."/>
            <person name="Kuo A."/>
            <person name="Henrissat B."/>
            <person name="Lipzen A."/>
            <person name="Tritt A."/>
            <person name="Yoshinaga Y."/>
            <person name="Zane M."/>
            <person name="Barry K."/>
            <person name="Grigoriev I.V."/>
            <person name="Spatafora J.W."/>
            <person name="Aimea M.C."/>
        </authorList>
    </citation>
    <scope>NUCLEOTIDE SEQUENCE [LARGE SCALE GENOMIC DNA]</scope>
    <source>
        <strain evidence="6 7">UBC 951</strain>
    </source>
</reference>
<dbReference type="STRING" id="1037660.A0A066W368"/>
<organism evidence="6 7">
    <name type="scientific">Tilletiaria anomala (strain ATCC 24038 / CBS 436.72 / UBC 951)</name>
    <dbReference type="NCBI Taxonomy" id="1037660"/>
    <lineage>
        <taxon>Eukaryota</taxon>
        <taxon>Fungi</taxon>
        <taxon>Dikarya</taxon>
        <taxon>Basidiomycota</taxon>
        <taxon>Ustilaginomycotina</taxon>
        <taxon>Exobasidiomycetes</taxon>
        <taxon>Georgefischeriales</taxon>
        <taxon>Tilletiariaceae</taxon>
        <taxon>Tilletiaria</taxon>
    </lineage>
</organism>
<dbReference type="PANTHER" id="PTHR11046:SF0">
    <property type="entry name" value="OLIGORIBONUCLEASE, MITOCHONDRIAL"/>
    <property type="match status" value="1"/>
</dbReference>
<evidence type="ECO:0000256" key="3">
    <source>
        <dbReference type="ARBA" id="ARBA00022801"/>
    </source>
</evidence>
<dbReference type="HOGENOM" id="CLU_064761_3_1_1"/>
<dbReference type="InterPro" id="IPR013520">
    <property type="entry name" value="Ribonucl_H"/>
</dbReference>
<keyword evidence="7" id="KW-1185">Reference proteome</keyword>
<dbReference type="FunCoup" id="A0A066W368">
    <property type="interactions" value="445"/>
</dbReference>
<protein>
    <submittedName>
        <fullName evidence="6">Ribonuclease H-like protein</fullName>
    </submittedName>
</protein>
<dbReference type="SMART" id="SM00479">
    <property type="entry name" value="EXOIII"/>
    <property type="match status" value="1"/>
</dbReference>
<dbReference type="GO" id="GO:0003676">
    <property type="term" value="F:nucleic acid binding"/>
    <property type="evidence" value="ECO:0007669"/>
    <property type="project" value="InterPro"/>
</dbReference>
<keyword evidence="4" id="KW-0269">Exonuclease</keyword>